<dbReference type="AlphaFoldDB" id="A0AAD7CS98"/>
<keyword evidence="3" id="KW-1185">Reference proteome</keyword>
<name>A0AAD7CS98_MYCRO</name>
<evidence type="ECO:0000313" key="3">
    <source>
        <dbReference type="Proteomes" id="UP001221757"/>
    </source>
</evidence>
<reference evidence="2" key="1">
    <citation type="submission" date="2023-03" db="EMBL/GenBank/DDBJ databases">
        <title>Massive genome expansion in bonnet fungi (Mycena s.s.) driven by repeated elements and novel gene families across ecological guilds.</title>
        <authorList>
            <consortium name="Lawrence Berkeley National Laboratory"/>
            <person name="Harder C.B."/>
            <person name="Miyauchi S."/>
            <person name="Viragh M."/>
            <person name="Kuo A."/>
            <person name="Thoen E."/>
            <person name="Andreopoulos B."/>
            <person name="Lu D."/>
            <person name="Skrede I."/>
            <person name="Drula E."/>
            <person name="Henrissat B."/>
            <person name="Morin E."/>
            <person name="Kohler A."/>
            <person name="Barry K."/>
            <person name="LaButti K."/>
            <person name="Morin E."/>
            <person name="Salamov A."/>
            <person name="Lipzen A."/>
            <person name="Mereny Z."/>
            <person name="Hegedus B."/>
            <person name="Baldrian P."/>
            <person name="Stursova M."/>
            <person name="Weitz H."/>
            <person name="Taylor A."/>
            <person name="Grigoriev I.V."/>
            <person name="Nagy L.G."/>
            <person name="Martin F."/>
            <person name="Kauserud H."/>
        </authorList>
    </citation>
    <scope>NUCLEOTIDE SEQUENCE</scope>
    <source>
        <strain evidence="2">CBHHK067</strain>
    </source>
</reference>
<feature type="compositionally biased region" description="Basic residues" evidence="1">
    <location>
        <begin position="93"/>
        <end position="102"/>
    </location>
</feature>
<feature type="region of interest" description="Disordered" evidence="1">
    <location>
        <begin position="83"/>
        <end position="102"/>
    </location>
</feature>
<accession>A0AAD7CS98</accession>
<organism evidence="2 3">
    <name type="scientific">Mycena rosella</name>
    <name type="common">Pink bonnet</name>
    <name type="synonym">Agaricus rosellus</name>
    <dbReference type="NCBI Taxonomy" id="1033263"/>
    <lineage>
        <taxon>Eukaryota</taxon>
        <taxon>Fungi</taxon>
        <taxon>Dikarya</taxon>
        <taxon>Basidiomycota</taxon>
        <taxon>Agaricomycotina</taxon>
        <taxon>Agaricomycetes</taxon>
        <taxon>Agaricomycetidae</taxon>
        <taxon>Agaricales</taxon>
        <taxon>Marasmiineae</taxon>
        <taxon>Mycenaceae</taxon>
        <taxon>Mycena</taxon>
    </lineage>
</organism>
<evidence type="ECO:0000256" key="1">
    <source>
        <dbReference type="SAM" id="MobiDB-lite"/>
    </source>
</evidence>
<dbReference type="Proteomes" id="UP001221757">
    <property type="component" value="Unassembled WGS sequence"/>
</dbReference>
<gene>
    <name evidence="2" type="ORF">B0H17DRAFT_1144742</name>
</gene>
<protein>
    <submittedName>
        <fullName evidence="2">Uncharacterized protein</fullName>
    </submittedName>
</protein>
<dbReference type="EMBL" id="JARKIE010000252">
    <property type="protein sequence ID" value="KAJ7661137.1"/>
    <property type="molecule type" value="Genomic_DNA"/>
</dbReference>
<comment type="caution">
    <text evidence="2">The sequence shown here is derived from an EMBL/GenBank/DDBJ whole genome shotgun (WGS) entry which is preliminary data.</text>
</comment>
<feature type="region of interest" description="Disordered" evidence="1">
    <location>
        <begin position="1"/>
        <end position="21"/>
    </location>
</feature>
<sequence length="102" mass="11418">MLEDLGAHPSYDFSGLTRTSSPDYHRTILRLSTSSKSRQFFKKELSARASPPSDLTLSARGADDTLRPVMGWWIFVKQEDGLEKRAKAASGRRSGRGRGTRF</sequence>
<proteinExistence type="predicted"/>
<evidence type="ECO:0000313" key="2">
    <source>
        <dbReference type="EMBL" id="KAJ7661137.1"/>
    </source>
</evidence>